<dbReference type="InterPro" id="IPR041462">
    <property type="entry name" value="Bact_A2M_MG6"/>
</dbReference>
<dbReference type="InterPro" id="IPR041203">
    <property type="entry name" value="Bact_A2M_MG5"/>
</dbReference>
<reference evidence="6" key="1">
    <citation type="submission" date="2020-10" db="EMBL/GenBank/DDBJ databases">
        <authorList>
            <person name="Gilroy R."/>
        </authorList>
    </citation>
    <scope>NUCLEOTIDE SEQUENCE</scope>
    <source>
        <strain evidence="6">B2-16538</strain>
    </source>
</reference>
<reference evidence="6" key="2">
    <citation type="journal article" date="2021" name="PeerJ">
        <title>Extensive microbial diversity within the chicken gut microbiome revealed by metagenomics and culture.</title>
        <authorList>
            <person name="Gilroy R."/>
            <person name="Ravi A."/>
            <person name="Getino M."/>
            <person name="Pursley I."/>
            <person name="Horton D.L."/>
            <person name="Alikhan N.F."/>
            <person name="Baker D."/>
            <person name="Gharbi K."/>
            <person name="Hall N."/>
            <person name="Watson M."/>
            <person name="Adriaenssens E.M."/>
            <person name="Foster-Nyarko E."/>
            <person name="Jarju S."/>
            <person name="Secka A."/>
            <person name="Antonio M."/>
            <person name="Oren A."/>
            <person name="Chaudhuri R.R."/>
            <person name="La Ragione R."/>
            <person name="Hildebrand F."/>
            <person name="Pallen M.J."/>
        </authorList>
    </citation>
    <scope>NUCLEOTIDE SEQUENCE</scope>
    <source>
        <strain evidence="6">B2-16538</strain>
    </source>
</reference>
<evidence type="ECO:0000256" key="1">
    <source>
        <dbReference type="ARBA" id="ARBA00010556"/>
    </source>
</evidence>
<dbReference type="SUPFAM" id="SSF48239">
    <property type="entry name" value="Terpenoid cyclases/Protein prenyltransferases"/>
    <property type="match status" value="1"/>
</dbReference>
<dbReference type="PANTHER" id="PTHR40094:SF1">
    <property type="entry name" value="UBIQUITIN DOMAIN-CONTAINING PROTEIN"/>
    <property type="match status" value="1"/>
</dbReference>
<dbReference type="Pfam" id="PF17962">
    <property type="entry name" value="bMG6"/>
    <property type="match status" value="1"/>
</dbReference>
<dbReference type="InterPro" id="IPR021868">
    <property type="entry name" value="Alpha_2_Macroglob_MG3"/>
</dbReference>
<comment type="similarity">
    <text evidence="1">Belongs to the protease inhibitor I39 (alpha-2-macroglobulin) family. Bacterial alpha-2-macroglobulin subfamily.</text>
</comment>
<dbReference type="InterPro" id="IPR008930">
    <property type="entry name" value="Terpenoid_cyclase/PrenylTrfase"/>
</dbReference>
<dbReference type="Pfam" id="PF01835">
    <property type="entry name" value="MG2"/>
    <property type="match status" value="1"/>
</dbReference>
<dbReference type="InterPro" id="IPR002890">
    <property type="entry name" value="MG2"/>
</dbReference>
<dbReference type="Gene3D" id="2.60.40.1930">
    <property type="match status" value="1"/>
</dbReference>
<dbReference type="Gene3D" id="1.50.10.20">
    <property type="match status" value="1"/>
</dbReference>
<evidence type="ECO:0000256" key="2">
    <source>
        <dbReference type="ARBA" id="ARBA00022729"/>
    </source>
</evidence>
<feature type="signal peptide" evidence="3">
    <location>
        <begin position="1"/>
        <end position="27"/>
    </location>
</feature>
<feature type="chain" id="PRO_5038341835" evidence="3">
    <location>
        <begin position="28"/>
        <end position="1848"/>
    </location>
</feature>
<protein>
    <submittedName>
        <fullName evidence="6">Alpha-2-macroglobulin</fullName>
    </submittedName>
</protein>
<dbReference type="Pfam" id="PF17973">
    <property type="entry name" value="bMG10"/>
    <property type="match status" value="1"/>
</dbReference>
<dbReference type="EMBL" id="JADILX010000076">
    <property type="protein sequence ID" value="MBO8485666.1"/>
    <property type="molecule type" value="Genomic_DNA"/>
</dbReference>
<dbReference type="Pfam" id="PF00207">
    <property type="entry name" value="A2M"/>
    <property type="match status" value="1"/>
</dbReference>
<dbReference type="GO" id="GO:0004866">
    <property type="term" value="F:endopeptidase inhibitor activity"/>
    <property type="evidence" value="ECO:0007669"/>
    <property type="project" value="InterPro"/>
</dbReference>
<sequence length="1848" mass="201296">MKTVFRFFGLAAIITAAALCVSCARHAVRPSAEYSAWIKAYTGNIISRNSTVKIVLAAPVDNSVFPSGDQTRLDRLFSFSPDMKGTVRMTSPDVVEFIPDDGQMKPGTLYKASFRLGDVTGIQQKDLETFRFSFMTEVRKAEMTTEGIVIREDSPEKAEVHGRLVFSEPVDKATAEAMLSCRMHGQSPVIRMADGGPGMSRDFTVEGIRAGEKTGTLKLVLDGSSSGFSSRQETEVDIPAAGEFKVISTSISSGESPHVDIFFSSPLDSDMDPDGLFVLKNAGRTFIRIKDNYASVFYESAGEDMSLEISPAVRSAGGKRLGNTFARTFRDNEIKPAVELLLKGNILPDADSLILPFRAVSLYAVDISVIKIFEDNILAFLQDNGLDGDSGLRRSGRLVAKKTVRLDSTPGKDLRQWQDFAVDISGLFRQEAGALYRIRLSFRQEYSLYGKSSVSGAGGGSEGLVVLGRDGVTDEDMAVWDTPSPYYYESFYDWDKYDWKERDNPLDPTYYMMSDRFPACNLMASDVGIIVKSAGGSRLWVTVNDIMTAMPVKNAAVTVYNYQLQTIGKAVTDNDGFAEIAAEGKAFAVTASHDGSTSYMKVTDGTEKPVSRFDTGGVKTGNGLKAFIYGERGVWRPGDTLHVAMIIEDRENTLPDTHPVTMELYTPQGQFHSRLTDTRGMEGFHVFHIPTAAEDPTGTWNAYFKVGGSTFHKALMIESIKPNRLKINVRTSDGILQSGKGTWFTMSSSWLTGPAAAGLEGRIEMSLTPAGKTFDGYDGYTFSDPASSFAGVETLIFDKVLGNNGKAAQKIVMPSLDGAPGMMQARLTSRVAEAGGDESITSTTMLFSPYDAYAGIKLPDKDSYIETDTEHRFPVAVVDKDGKPVAGHRIEYRIYRLDWSWWWESRAEELDSYVNGTAAKPYSKGSFISGSSPSEIPFRLDYPDWGRFFVYVKDVTGGHATGGVIMVDWPAYRGRSDKKDPDALTMLTFSTDKKEYKCGETATVFIPAADGGMALVSLENGSRVISRHWVKTSAKGDTPFRFAVTEDMAPNFYIHISLLQRHSNTANDMPVRMYGVQPVYVNDESSRLHPVISMPETVRPQEEFEIRVSESNGRKMTYTIAIVDEGLLDLTAFKTPDPWTSMYAKEALGVRTWDLYDDVVGAFGGRLSPLTAIGGDQTINREARQDNRFNAVVKYLGPFSLDKKENVHKVTLPMYVGSVRVMLVAGHDGAFGNAEKTVPVKTPLMVLSSLPRVLGQGEEIVLPVNVFAMEDGIGDISVQAVADGPAAIEGNGTASIRMTESGDTLVRFRLAATSGTGPARITVSAAGGGYTASETVSVPVRNPSPYITTLSRATINPGESHLFEWEPFMSGEEEGSAVIEMAGFPSIDFNSCMDFFSDYRHSCSEQISAKGMALLSIKSLLAPANAAEAGTEIPGLLEELYSRQLSDGGFAYWPGQAAADEWATSMAGHFMSLASDMGYEVNSGVFSAWKNFQRRCARNWRHSGINDFHDLVQAYRLYTLALASSPLSGVMNSMKETGGLSVQAQWRLAAAYALTGKKDIARSMIQTLRTDVKDYPVSNVTYGSPLRDKAMMLETLVLAGDMDGAVRLAGDVAEQFSARLYTTQVTAFTAVAMGRLADRLNTGAVKAVIISGGKERTVEKAAAIATEELASGDGSAAIRNLSKGPLHVTLATRTRPDFSTPTAASQSGIALAVSWTDLNGNPVSPDRLRQGTDFMAAITVSDISGTEDHTGLALTFPVPSGWEIFNRRMFSGEDMASGQESASYSYADIRDDRAVIYLDLAKGTRKTFSIRLRAAYEGRFILPATTCEMMYDPSVNARTASGTVEVTR</sequence>
<dbReference type="InterPro" id="IPR001599">
    <property type="entry name" value="Macroglobln_a2"/>
</dbReference>
<feature type="domain" description="Alpha-2-macroglobulin" evidence="5">
    <location>
        <begin position="1192"/>
        <end position="1280"/>
    </location>
</feature>
<dbReference type="InterPro" id="IPR051802">
    <property type="entry name" value="YfhM-like"/>
</dbReference>
<dbReference type="SMART" id="SM01360">
    <property type="entry name" value="A2M"/>
    <property type="match status" value="1"/>
</dbReference>
<keyword evidence="2 3" id="KW-0732">Signal</keyword>
<dbReference type="CDD" id="cd02891">
    <property type="entry name" value="A2M_like"/>
    <property type="match status" value="1"/>
</dbReference>
<dbReference type="PANTHER" id="PTHR40094">
    <property type="entry name" value="ALPHA-2-MACROGLOBULIN HOMOLOG"/>
    <property type="match status" value="1"/>
</dbReference>
<evidence type="ECO:0000259" key="4">
    <source>
        <dbReference type="SMART" id="SM01359"/>
    </source>
</evidence>
<dbReference type="InterPro" id="IPR011625">
    <property type="entry name" value="A2M_N_BRD"/>
</dbReference>
<dbReference type="SMART" id="SM01359">
    <property type="entry name" value="A2M_N_2"/>
    <property type="match status" value="1"/>
</dbReference>
<gene>
    <name evidence="6" type="ORF">IAB78_04500</name>
</gene>
<dbReference type="Pfam" id="PF11974">
    <property type="entry name" value="bMG3"/>
    <property type="match status" value="1"/>
</dbReference>
<dbReference type="Pfam" id="PF17972">
    <property type="entry name" value="bMG5"/>
    <property type="match status" value="1"/>
</dbReference>
<comment type="caution">
    <text evidence="6">The sequence shown here is derived from an EMBL/GenBank/DDBJ whole genome shotgun (WGS) entry which is preliminary data.</text>
</comment>
<proteinExistence type="inferred from homology"/>
<dbReference type="InterPro" id="IPR041246">
    <property type="entry name" value="Bact_MG10"/>
</dbReference>
<dbReference type="Pfam" id="PF07703">
    <property type="entry name" value="A2M_BRD"/>
    <property type="match status" value="1"/>
</dbReference>
<dbReference type="Proteomes" id="UP000823750">
    <property type="component" value="Unassembled WGS sequence"/>
</dbReference>
<feature type="domain" description="Alpha-2-macroglobulin bait region" evidence="4">
    <location>
        <begin position="987"/>
        <end position="1130"/>
    </location>
</feature>
<evidence type="ECO:0000259" key="5">
    <source>
        <dbReference type="SMART" id="SM01360"/>
    </source>
</evidence>
<evidence type="ECO:0000313" key="7">
    <source>
        <dbReference type="Proteomes" id="UP000823750"/>
    </source>
</evidence>
<evidence type="ECO:0000256" key="3">
    <source>
        <dbReference type="SAM" id="SignalP"/>
    </source>
</evidence>
<name>A0A9D9J4D4_9BACT</name>
<accession>A0A9D9J4D4</accession>
<organism evidence="6 7">
    <name type="scientific">Candidatus Cryptobacteroides excrementavium</name>
    <dbReference type="NCBI Taxonomy" id="2840759"/>
    <lineage>
        <taxon>Bacteria</taxon>
        <taxon>Pseudomonadati</taxon>
        <taxon>Bacteroidota</taxon>
        <taxon>Bacteroidia</taxon>
        <taxon>Bacteroidales</taxon>
        <taxon>Candidatus Cryptobacteroides</taxon>
    </lineage>
</organism>
<evidence type="ECO:0000313" key="6">
    <source>
        <dbReference type="EMBL" id="MBO8485666.1"/>
    </source>
</evidence>